<sequence length="148" mass="17027">MLETSGRCSFWLVQRTAAVAMNNRDCGRVLDAVTDMFPRKFYISMMKTFSCLCTMHLQLAMSSPGESATWQERCLVQSDDVETTNRSYVMRSGTAHNIKFHGVFLLWMPIYLQAASDIDRLRPAIAQRSEDHVKVFEKIIDTEPPLWK</sequence>
<organism evidence="1 2">
    <name type="scientific">Heracleum sosnowskyi</name>
    <dbReference type="NCBI Taxonomy" id="360622"/>
    <lineage>
        <taxon>Eukaryota</taxon>
        <taxon>Viridiplantae</taxon>
        <taxon>Streptophyta</taxon>
        <taxon>Embryophyta</taxon>
        <taxon>Tracheophyta</taxon>
        <taxon>Spermatophyta</taxon>
        <taxon>Magnoliopsida</taxon>
        <taxon>eudicotyledons</taxon>
        <taxon>Gunneridae</taxon>
        <taxon>Pentapetalae</taxon>
        <taxon>asterids</taxon>
        <taxon>campanulids</taxon>
        <taxon>Apiales</taxon>
        <taxon>Apiaceae</taxon>
        <taxon>Apioideae</taxon>
        <taxon>apioid superclade</taxon>
        <taxon>Tordylieae</taxon>
        <taxon>Tordyliinae</taxon>
        <taxon>Heracleum</taxon>
    </lineage>
</organism>
<protein>
    <submittedName>
        <fullName evidence="1">Uncharacterized protein</fullName>
    </submittedName>
</protein>
<comment type="caution">
    <text evidence="1">The sequence shown here is derived from an EMBL/GenBank/DDBJ whole genome shotgun (WGS) entry which is preliminary data.</text>
</comment>
<accession>A0AAD8JFV3</accession>
<evidence type="ECO:0000313" key="2">
    <source>
        <dbReference type="Proteomes" id="UP001237642"/>
    </source>
</evidence>
<evidence type="ECO:0000313" key="1">
    <source>
        <dbReference type="EMBL" id="KAK1403479.1"/>
    </source>
</evidence>
<reference evidence="1" key="2">
    <citation type="submission" date="2023-05" db="EMBL/GenBank/DDBJ databases">
        <authorList>
            <person name="Schelkunov M.I."/>
        </authorList>
    </citation>
    <scope>NUCLEOTIDE SEQUENCE</scope>
    <source>
        <strain evidence="1">Hsosn_3</strain>
        <tissue evidence="1">Leaf</tissue>
    </source>
</reference>
<proteinExistence type="predicted"/>
<gene>
    <name evidence="1" type="ORF">POM88_003084</name>
</gene>
<dbReference type="AlphaFoldDB" id="A0AAD8JFV3"/>
<keyword evidence="2" id="KW-1185">Reference proteome</keyword>
<reference evidence="1" key="1">
    <citation type="submission" date="2023-02" db="EMBL/GenBank/DDBJ databases">
        <title>Genome of toxic invasive species Heracleum sosnowskyi carries increased number of genes despite the absence of recent whole-genome duplications.</title>
        <authorList>
            <person name="Schelkunov M."/>
            <person name="Shtratnikova V."/>
            <person name="Makarenko M."/>
            <person name="Klepikova A."/>
            <person name="Omelchenko D."/>
            <person name="Novikova G."/>
            <person name="Obukhova E."/>
            <person name="Bogdanov V."/>
            <person name="Penin A."/>
            <person name="Logacheva M."/>
        </authorList>
    </citation>
    <scope>NUCLEOTIDE SEQUENCE</scope>
    <source>
        <strain evidence="1">Hsosn_3</strain>
        <tissue evidence="1">Leaf</tissue>
    </source>
</reference>
<dbReference type="EMBL" id="JAUIZM010000001">
    <property type="protein sequence ID" value="KAK1403479.1"/>
    <property type="molecule type" value="Genomic_DNA"/>
</dbReference>
<name>A0AAD8JFV3_9APIA</name>
<dbReference type="Proteomes" id="UP001237642">
    <property type="component" value="Unassembled WGS sequence"/>
</dbReference>